<dbReference type="PANTHER" id="PTHR33795">
    <property type="entry name" value="INSERTION ELEMENT IS150 PROTEIN INSJ"/>
    <property type="match status" value="1"/>
</dbReference>
<comment type="caution">
    <text evidence="3">The sequence shown here is derived from an EMBL/GenBank/DDBJ whole genome shotgun (WGS) entry which is preliminary data.</text>
</comment>
<evidence type="ECO:0000313" key="3">
    <source>
        <dbReference type="EMBL" id="MFD2831205.1"/>
    </source>
</evidence>
<dbReference type="InterPro" id="IPR055247">
    <property type="entry name" value="InsJ-like_HTH"/>
</dbReference>
<dbReference type="SUPFAM" id="SSF48295">
    <property type="entry name" value="TrpR-like"/>
    <property type="match status" value="3"/>
</dbReference>
<evidence type="ECO:0000256" key="1">
    <source>
        <dbReference type="ARBA" id="ARBA00038232"/>
    </source>
</evidence>
<dbReference type="InterPro" id="IPR052057">
    <property type="entry name" value="IS150/IS1296_orfA-like"/>
</dbReference>
<sequence>MARHRSFEEKIQIVEYYLKNGNQKTTVQHFDISRTTLNQWVLMYQEKGPEALKIRRCHHTYASGFKAMVATEYLSTDIDYSALARKYNIRSHETVRKWVIAYTGGKKLKPTFGGTQSMMKSRKTTYEERLKIAQYHEAHEISIRELSELFEVSYQQAYKLVFQ</sequence>
<dbReference type="EMBL" id="JBHUOQ010000004">
    <property type="protein sequence ID" value="MFD2831205.1"/>
    <property type="molecule type" value="Genomic_DNA"/>
</dbReference>
<evidence type="ECO:0000313" key="4">
    <source>
        <dbReference type="Proteomes" id="UP001597519"/>
    </source>
</evidence>
<evidence type="ECO:0000259" key="2">
    <source>
        <dbReference type="Pfam" id="PF13518"/>
    </source>
</evidence>
<name>A0ABW5WZ04_9STAP</name>
<comment type="similarity">
    <text evidence="1">Belongs to the IS150/IS1296 orfA family.</text>
</comment>
<organism evidence="3 4">
    <name type="scientific">Corticicoccus populi</name>
    <dbReference type="NCBI Taxonomy" id="1812821"/>
    <lineage>
        <taxon>Bacteria</taxon>
        <taxon>Bacillati</taxon>
        <taxon>Bacillota</taxon>
        <taxon>Bacilli</taxon>
        <taxon>Bacillales</taxon>
        <taxon>Staphylococcaceae</taxon>
        <taxon>Corticicoccus</taxon>
    </lineage>
</organism>
<protein>
    <submittedName>
        <fullName evidence="3">Helix-turn-helix domain-containing protein</fullName>
    </submittedName>
</protein>
<proteinExistence type="inferred from homology"/>
<dbReference type="RefSeq" id="WP_377775200.1">
    <property type="nucleotide sequence ID" value="NZ_JBHUOQ010000004.1"/>
</dbReference>
<keyword evidence="4" id="KW-1185">Reference proteome</keyword>
<dbReference type="Pfam" id="PF13518">
    <property type="entry name" value="HTH_28"/>
    <property type="match status" value="1"/>
</dbReference>
<dbReference type="Gene3D" id="1.10.10.60">
    <property type="entry name" value="Homeodomain-like"/>
    <property type="match status" value="1"/>
</dbReference>
<feature type="domain" description="Insertion element IS150 protein InsJ-like helix-turn-helix" evidence="2">
    <location>
        <begin position="9"/>
        <end position="53"/>
    </location>
</feature>
<reference evidence="4" key="1">
    <citation type="journal article" date="2019" name="Int. J. Syst. Evol. Microbiol.">
        <title>The Global Catalogue of Microorganisms (GCM) 10K type strain sequencing project: providing services to taxonomists for standard genome sequencing and annotation.</title>
        <authorList>
            <consortium name="The Broad Institute Genomics Platform"/>
            <consortium name="The Broad Institute Genome Sequencing Center for Infectious Disease"/>
            <person name="Wu L."/>
            <person name="Ma J."/>
        </authorList>
    </citation>
    <scope>NUCLEOTIDE SEQUENCE [LARGE SCALE GENOMIC DNA]</scope>
    <source>
        <strain evidence="4">KCTC 33575</strain>
    </source>
</reference>
<dbReference type="InterPro" id="IPR010921">
    <property type="entry name" value="Trp_repressor/repl_initiator"/>
</dbReference>
<dbReference type="Proteomes" id="UP001597519">
    <property type="component" value="Unassembled WGS sequence"/>
</dbReference>
<gene>
    <name evidence="3" type="ORF">ACFSX4_12090</name>
</gene>
<dbReference type="PANTHER" id="PTHR33795:SF1">
    <property type="entry name" value="INSERTION ELEMENT IS150 PROTEIN INSJ"/>
    <property type="match status" value="1"/>
</dbReference>
<accession>A0ABW5WZ04</accession>